<name>A0ABV6IJQ4_9BURK</name>
<keyword evidence="4" id="KW-0378">Hydrolase</keyword>
<dbReference type="InterPro" id="IPR021109">
    <property type="entry name" value="Peptidase_aspartic_dom_sf"/>
</dbReference>
<evidence type="ECO:0000313" key="7">
    <source>
        <dbReference type="EMBL" id="MFC0351705.1"/>
    </source>
</evidence>
<dbReference type="Pfam" id="PF13975">
    <property type="entry name" value="gag-asp_proteas"/>
    <property type="match status" value="1"/>
</dbReference>
<dbReference type="RefSeq" id="WP_390214331.1">
    <property type="nucleotide sequence ID" value="NZ_JBHLXJ010000018.1"/>
</dbReference>
<dbReference type="EMBL" id="JBHLXJ010000018">
    <property type="protein sequence ID" value="MFC0351705.1"/>
    <property type="molecule type" value="Genomic_DNA"/>
</dbReference>
<gene>
    <name evidence="7" type="ORF">ACFFJH_17920</name>
</gene>
<dbReference type="PROSITE" id="PS00141">
    <property type="entry name" value="ASP_PROTEASE"/>
    <property type="match status" value="1"/>
</dbReference>
<organism evidence="7 8">
    <name type="scientific">Undibacterium danionis</name>
    <dbReference type="NCBI Taxonomy" id="1812100"/>
    <lineage>
        <taxon>Bacteria</taxon>
        <taxon>Pseudomonadati</taxon>
        <taxon>Pseudomonadota</taxon>
        <taxon>Betaproteobacteria</taxon>
        <taxon>Burkholderiales</taxon>
        <taxon>Oxalobacteraceae</taxon>
        <taxon>Undibacterium</taxon>
    </lineage>
</organism>
<dbReference type="InterPro" id="IPR034122">
    <property type="entry name" value="Retropepsin-like_bacterial"/>
</dbReference>
<proteinExistence type="inferred from homology"/>
<keyword evidence="3" id="KW-0064">Aspartyl protease</keyword>
<feature type="chain" id="PRO_5047459582" evidence="5">
    <location>
        <begin position="24"/>
        <end position="305"/>
    </location>
</feature>
<evidence type="ECO:0000259" key="6">
    <source>
        <dbReference type="PROSITE" id="PS50175"/>
    </source>
</evidence>
<evidence type="ECO:0000313" key="8">
    <source>
        <dbReference type="Proteomes" id="UP001589844"/>
    </source>
</evidence>
<accession>A0ABV6IJQ4</accession>
<comment type="similarity">
    <text evidence="1">Belongs to the DDI1 family.</text>
</comment>
<keyword evidence="5" id="KW-0732">Signal</keyword>
<feature type="domain" description="Peptidase A2" evidence="6">
    <location>
        <begin position="199"/>
        <end position="286"/>
    </location>
</feature>
<comment type="caution">
    <text evidence="7">The sequence shown here is derived from an EMBL/GenBank/DDBJ whole genome shotgun (WGS) entry which is preliminary data.</text>
</comment>
<dbReference type="InterPro" id="IPR001995">
    <property type="entry name" value="Peptidase_A2_cat"/>
</dbReference>
<evidence type="ECO:0000256" key="3">
    <source>
        <dbReference type="ARBA" id="ARBA00022750"/>
    </source>
</evidence>
<dbReference type="Proteomes" id="UP001589844">
    <property type="component" value="Unassembled WGS sequence"/>
</dbReference>
<evidence type="ECO:0000256" key="1">
    <source>
        <dbReference type="ARBA" id="ARBA00009136"/>
    </source>
</evidence>
<dbReference type="PROSITE" id="PS50175">
    <property type="entry name" value="ASP_PROT_RETROV"/>
    <property type="match status" value="1"/>
</dbReference>
<dbReference type="PANTHER" id="PTHR12917">
    <property type="entry name" value="ASPARTYL PROTEASE DDI-RELATED"/>
    <property type="match status" value="1"/>
</dbReference>
<dbReference type="SUPFAM" id="SSF50630">
    <property type="entry name" value="Acid proteases"/>
    <property type="match status" value="2"/>
</dbReference>
<dbReference type="InterPro" id="IPR001969">
    <property type="entry name" value="Aspartic_peptidase_AS"/>
</dbReference>
<keyword evidence="2 7" id="KW-0645">Protease</keyword>
<dbReference type="PANTHER" id="PTHR12917:SF1">
    <property type="entry name" value="AT13091P"/>
    <property type="match status" value="1"/>
</dbReference>
<evidence type="ECO:0000256" key="2">
    <source>
        <dbReference type="ARBA" id="ARBA00022670"/>
    </source>
</evidence>
<dbReference type="GO" id="GO:0006508">
    <property type="term" value="P:proteolysis"/>
    <property type="evidence" value="ECO:0007669"/>
    <property type="project" value="UniProtKB-KW"/>
</dbReference>
<feature type="signal peptide" evidence="5">
    <location>
        <begin position="1"/>
        <end position="23"/>
    </location>
</feature>
<evidence type="ECO:0000256" key="5">
    <source>
        <dbReference type="SAM" id="SignalP"/>
    </source>
</evidence>
<dbReference type="GO" id="GO:0008233">
    <property type="term" value="F:peptidase activity"/>
    <property type="evidence" value="ECO:0007669"/>
    <property type="project" value="UniProtKB-KW"/>
</dbReference>
<evidence type="ECO:0000256" key="4">
    <source>
        <dbReference type="ARBA" id="ARBA00022801"/>
    </source>
</evidence>
<dbReference type="CDD" id="cd05483">
    <property type="entry name" value="retropepsin_like_bacteria"/>
    <property type="match status" value="1"/>
</dbReference>
<dbReference type="Pfam" id="PF13650">
    <property type="entry name" value="Asp_protease_2"/>
    <property type="match status" value="1"/>
</dbReference>
<reference evidence="7 8" key="1">
    <citation type="submission" date="2024-09" db="EMBL/GenBank/DDBJ databases">
        <authorList>
            <person name="Sun Q."/>
            <person name="Mori K."/>
        </authorList>
    </citation>
    <scope>NUCLEOTIDE SEQUENCE [LARGE SCALE GENOMIC DNA]</scope>
    <source>
        <strain evidence="7 8">CCM 8677</strain>
    </source>
</reference>
<dbReference type="Gene3D" id="2.40.70.10">
    <property type="entry name" value="Acid Proteases"/>
    <property type="match status" value="2"/>
</dbReference>
<keyword evidence="8" id="KW-1185">Reference proteome</keyword>
<protein>
    <submittedName>
        <fullName evidence="7">Aspartyl protease family protein</fullName>
    </submittedName>
</protein>
<sequence>MKLFKIFTLSAIALVLMSRVSFAMDRCTSVPTHSLPISYQDGHLLPLVKGTINDKEVTMLLDTGAAWTSFVPSGVKKLSLFSMAVDHKIRGTAGESSASITKVKTFEFAGIKNENPYFFVVHNLGFDPYFDLILGADYLLKKTIEINVKEGKVYFYDKFDCDINVFRRKKTESFAVKFFGLTEDNTKPKFTVTIGPHTFTAIIDTGASKSTMLINTARKIGIPIDFKSAKNIDWVSGVGGDVRAMSIGITEVKIDNHIVDQKGFFVKDNPISPDSDVTDIILGLDFLKKYSVIFDVKAQSIIFVK</sequence>